<protein>
    <submittedName>
        <fullName evidence="1">Uncharacterized protein</fullName>
    </submittedName>
</protein>
<gene>
    <name evidence="1" type="ORF">JCM6294_3591</name>
</gene>
<dbReference type="EMBL" id="BAIR01000050">
    <property type="protein sequence ID" value="GAE20399.1"/>
    <property type="molecule type" value="Genomic_DNA"/>
</dbReference>
<sequence length="76" mass="8881">MRRFVVMLKVPEWIEVKTNQYGDDFSIRHHALSLAFGCIESGWKCIFSHLWFKFFAKIVCNTKKINNFTSGNHGIS</sequence>
<proteinExistence type="predicted"/>
<dbReference type="AlphaFoldDB" id="W4PMP4"/>
<evidence type="ECO:0000313" key="2">
    <source>
        <dbReference type="Proteomes" id="UP000018842"/>
    </source>
</evidence>
<accession>W4PMP4</accession>
<comment type="caution">
    <text evidence="1">The sequence shown here is derived from an EMBL/GenBank/DDBJ whole genome shotgun (WGS) entry which is preliminary data.</text>
</comment>
<name>W4PMP4_9BACE</name>
<evidence type="ECO:0000313" key="1">
    <source>
        <dbReference type="EMBL" id="GAE20399.1"/>
    </source>
</evidence>
<dbReference type="Proteomes" id="UP000018842">
    <property type="component" value="Unassembled WGS sequence"/>
</dbReference>
<reference evidence="2" key="1">
    <citation type="journal article" date="2014" name="Genome">
        <title>Draft Genome Sequences of Three Strains of Bacteroides pyogenes Isolated from a Cat and Swine.</title>
        <authorList>
            <person name="Sakamoto M."/>
            <person name="Oshima K."/>
            <person name="Suda W."/>
            <person name="Kitamura K."/>
            <person name="Iida T."/>
            <person name="Hattori M."/>
            <person name="Ohkuma M."/>
        </authorList>
    </citation>
    <scope>NUCLEOTIDE SEQUENCE [LARGE SCALE GENOMIC DNA]</scope>
    <source>
        <strain evidence="2">JCM 6294</strain>
    </source>
</reference>
<organism evidence="1 2">
    <name type="scientific">Bacteroides pyogenes DSM 20611 = JCM 6294</name>
    <dbReference type="NCBI Taxonomy" id="1121100"/>
    <lineage>
        <taxon>Bacteria</taxon>
        <taxon>Pseudomonadati</taxon>
        <taxon>Bacteroidota</taxon>
        <taxon>Bacteroidia</taxon>
        <taxon>Bacteroidales</taxon>
        <taxon>Bacteroidaceae</taxon>
        <taxon>Bacteroides</taxon>
    </lineage>
</organism>